<dbReference type="AlphaFoldDB" id="A0ABD2VWS5"/>
<gene>
    <name evidence="3" type="ORF">TKK_019267</name>
</gene>
<dbReference type="GO" id="GO:0071897">
    <property type="term" value="P:DNA biosynthetic process"/>
    <property type="evidence" value="ECO:0007669"/>
    <property type="project" value="UniProtKB-ARBA"/>
</dbReference>
<dbReference type="Gene3D" id="3.60.10.10">
    <property type="entry name" value="Endonuclease/exonuclease/phosphatase"/>
    <property type="match status" value="1"/>
</dbReference>
<feature type="compositionally biased region" description="Basic residues" evidence="1">
    <location>
        <begin position="711"/>
        <end position="723"/>
    </location>
</feature>
<organism evidence="3 4">
    <name type="scientific">Trichogramma kaykai</name>
    <dbReference type="NCBI Taxonomy" id="54128"/>
    <lineage>
        <taxon>Eukaryota</taxon>
        <taxon>Metazoa</taxon>
        <taxon>Ecdysozoa</taxon>
        <taxon>Arthropoda</taxon>
        <taxon>Hexapoda</taxon>
        <taxon>Insecta</taxon>
        <taxon>Pterygota</taxon>
        <taxon>Neoptera</taxon>
        <taxon>Endopterygota</taxon>
        <taxon>Hymenoptera</taxon>
        <taxon>Apocrita</taxon>
        <taxon>Proctotrupomorpha</taxon>
        <taxon>Chalcidoidea</taxon>
        <taxon>Trichogrammatidae</taxon>
        <taxon>Trichogramma</taxon>
    </lineage>
</organism>
<evidence type="ECO:0000313" key="3">
    <source>
        <dbReference type="EMBL" id="KAL3385074.1"/>
    </source>
</evidence>
<sequence>MGRGATASSEIIEEAVNKKIPILLIQEPYTRGSEVVGLGKYSNSIITGNNKDETPWACIVILDKRYTAVKLSNLSNSHVVAVHVSGPYGDFCAVSMYCQFSLPIQPFMRDLEEICRKVGERKLIVASDLNAISPLWNHTSNLTDERGRAVEDVIAIHQLTFANKAGELPTFRRGQKSIDATLMSLDWSSRVSKWEVLDGCVSSDHRAILITIQAECRAKPSRERRFCTKRANWQKFEKNLAVHLAEERPCDNVQHLDEYVRHLTKAVLVSAEASIPRKKRYLKSVPWWSHELTKMKRHSHRARKQWQNEQDPTRKLELRSIYRSAVRDYTRNVYQQKRASWRRFVEESCEGNPYGIVYKMFNGKMTPDKALSCINMDNEHTKDWTSTVTAIMRGLLGEETAPEPEDSPITSAIDTAGTWSHRQIITAIHSLKNGKAPGPDNIEVEMLKHMTGKRALHCLSQLFNSCRRLGYFPNTWKNANLKILLKSEDKDETQAKSYRPICLLPILSKVLEKLINKTLEPVWLDPARASCRQYGYRRGRSTEDAIFDMVEAVRSSNSGLVLALMFDVTGAFDNLGWGSILAELQQRNCPEDMFRLIDSYLKDRKVTVSSDYERVERRLHKGCPQGSILGPAFWNLCADDLLQAIAREEGKAFMYADDLVILIEGESRRELEKSGQHMTDIVCRWMDQQGMRVSKSKTEQIVLKSGGNKPGRAKTKRGKRRVTTKGSVTGSLVNTGAGGKRPPTIKLTDGSSIKYGDTVKYLGVNLSTKLTMNKHIEYMNAKGSRLFDRLAVLCRSTWGVPFGCIKTLYKGVFIPTVLYAAGAWGHLLSNTQAESIQSLQRQPLLRMCRGYSTTSTAALQVINGELPLDLHLKEKMFLYKIRKGLPFTVDEMVFTETSNKPKSKRIIRTKILDEWQQRWLMTSEAGATKKFFPSVAERLDMSWIKPNHYTAQFLTGHGDFKENLNRFRLAPDPWCECAAGTGESSEHVLMECSLYEDIREDILQELQTKGQSWPRSLAQWIREDTYRHFEEMCRRILRRKEEGRAQNA</sequence>
<protein>
    <recommendedName>
        <fullName evidence="2">Reverse transcriptase domain-containing protein</fullName>
    </recommendedName>
</protein>
<dbReference type="Proteomes" id="UP001627154">
    <property type="component" value="Unassembled WGS sequence"/>
</dbReference>
<dbReference type="Pfam" id="PF14529">
    <property type="entry name" value="Exo_endo_phos_2"/>
    <property type="match status" value="1"/>
</dbReference>
<dbReference type="InterPro" id="IPR036691">
    <property type="entry name" value="Endo/exonu/phosph_ase_sf"/>
</dbReference>
<dbReference type="SUPFAM" id="SSF56672">
    <property type="entry name" value="DNA/RNA polymerases"/>
    <property type="match status" value="1"/>
</dbReference>
<accession>A0ABD2VWS5</accession>
<dbReference type="SUPFAM" id="SSF56219">
    <property type="entry name" value="DNase I-like"/>
    <property type="match status" value="1"/>
</dbReference>
<dbReference type="EMBL" id="JBJJXI010000165">
    <property type="protein sequence ID" value="KAL3385074.1"/>
    <property type="molecule type" value="Genomic_DNA"/>
</dbReference>
<comment type="caution">
    <text evidence="3">The sequence shown here is derived from an EMBL/GenBank/DDBJ whole genome shotgun (WGS) entry which is preliminary data.</text>
</comment>
<proteinExistence type="predicted"/>
<feature type="domain" description="Reverse transcriptase" evidence="2">
    <location>
        <begin position="465"/>
        <end position="766"/>
    </location>
</feature>
<dbReference type="Pfam" id="PF00078">
    <property type="entry name" value="RVT_1"/>
    <property type="match status" value="1"/>
</dbReference>
<dbReference type="PANTHER" id="PTHR19446">
    <property type="entry name" value="REVERSE TRANSCRIPTASES"/>
    <property type="match status" value="1"/>
</dbReference>
<dbReference type="PROSITE" id="PS50878">
    <property type="entry name" value="RT_POL"/>
    <property type="match status" value="1"/>
</dbReference>
<name>A0ABD2VWS5_9HYME</name>
<dbReference type="InterPro" id="IPR005135">
    <property type="entry name" value="Endo/exonuclease/phosphatase"/>
</dbReference>
<dbReference type="InterPro" id="IPR000477">
    <property type="entry name" value="RT_dom"/>
</dbReference>
<keyword evidence="4" id="KW-1185">Reference proteome</keyword>
<evidence type="ECO:0000256" key="1">
    <source>
        <dbReference type="SAM" id="MobiDB-lite"/>
    </source>
</evidence>
<feature type="region of interest" description="Disordered" evidence="1">
    <location>
        <begin position="704"/>
        <end position="741"/>
    </location>
</feature>
<evidence type="ECO:0000313" key="4">
    <source>
        <dbReference type="Proteomes" id="UP001627154"/>
    </source>
</evidence>
<evidence type="ECO:0000259" key="2">
    <source>
        <dbReference type="PROSITE" id="PS50878"/>
    </source>
</evidence>
<reference evidence="3 4" key="1">
    <citation type="journal article" date="2024" name="bioRxiv">
        <title>A reference genome for Trichogramma kaykai: A tiny desert-dwelling parasitoid wasp with competing sex-ratio distorters.</title>
        <authorList>
            <person name="Culotta J."/>
            <person name="Lindsey A.R."/>
        </authorList>
    </citation>
    <scope>NUCLEOTIDE SEQUENCE [LARGE SCALE GENOMIC DNA]</scope>
    <source>
        <strain evidence="3 4">KSX58</strain>
    </source>
</reference>
<dbReference type="CDD" id="cd01650">
    <property type="entry name" value="RT_nLTR_like"/>
    <property type="match status" value="1"/>
</dbReference>
<dbReference type="InterPro" id="IPR043502">
    <property type="entry name" value="DNA/RNA_pol_sf"/>
</dbReference>